<evidence type="ECO:0000313" key="2">
    <source>
        <dbReference type="Proteomes" id="UP000194127"/>
    </source>
</evidence>
<feature type="non-terminal residue" evidence="1">
    <location>
        <position position="1"/>
    </location>
</feature>
<accession>A0A1X6MHW4</accession>
<gene>
    <name evidence="1" type="ORF">POSPLADRAFT_1161553</name>
</gene>
<keyword evidence="2" id="KW-1185">Reference proteome</keyword>
<name>A0A1X6MHW4_9APHY</name>
<evidence type="ECO:0000313" key="1">
    <source>
        <dbReference type="EMBL" id="OSX56007.1"/>
    </source>
</evidence>
<proteinExistence type="predicted"/>
<reference evidence="1 2" key="1">
    <citation type="submission" date="2017-04" db="EMBL/GenBank/DDBJ databases">
        <title>Genome Sequence of the Model Brown-Rot Fungus Postia placenta SB12.</title>
        <authorList>
            <consortium name="DOE Joint Genome Institute"/>
            <person name="Gaskell J."/>
            <person name="Kersten P."/>
            <person name="Larrondo L.F."/>
            <person name="Canessa P."/>
            <person name="Martinez D."/>
            <person name="Hibbett D."/>
            <person name="Schmoll M."/>
            <person name="Kubicek C.P."/>
            <person name="Martinez A.T."/>
            <person name="Yadav J."/>
            <person name="Master E."/>
            <person name="Magnuson J.K."/>
            <person name="James T."/>
            <person name="Yaver D."/>
            <person name="Berka R."/>
            <person name="Labutti K."/>
            <person name="Lipzen A."/>
            <person name="Aerts A."/>
            <person name="Barry K."/>
            <person name="Henrissat B."/>
            <person name="Blanchette R."/>
            <person name="Grigoriev I."/>
            <person name="Cullen D."/>
        </authorList>
    </citation>
    <scope>NUCLEOTIDE SEQUENCE [LARGE SCALE GENOMIC DNA]</scope>
    <source>
        <strain evidence="1 2">MAD-698-R-SB12</strain>
    </source>
</reference>
<dbReference type="AlphaFoldDB" id="A0A1X6MHW4"/>
<dbReference type="EMBL" id="KZ110668">
    <property type="protein sequence ID" value="OSX56007.1"/>
    <property type="molecule type" value="Genomic_DNA"/>
</dbReference>
<organism evidence="1 2">
    <name type="scientific">Postia placenta MAD-698-R-SB12</name>
    <dbReference type="NCBI Taxonomy" id="670580"/>
    <lineage>
        <taxon>Eukaryota</taxon>
        <taxon>Fungi</taxon>
        <taxon>Dikarya</taxon>
        <taxon>Basidiomycota</taxon>
        <taxon>Agaricomycotina</taxon>
        <taxon>Agaricomycetes</taxon>
        <taxon>Polyporales</taxon>
        <taxon>Adustoporiaceae</taxon>
        <taxon>Rhodonia</taxon>
    </lineage>
</organism>
<dbReference type="OrthoDB" id="3268409at2759"/>
<dbReference type="RefSeq" id="XP_024332801.1">
    <property type="nucleotide sequence ID" value="XM_024487684.1"/>
</dbReference>
<sequence length="903" mass="102530">ACGIVLSHTLDFAQLQFTNEITTCSTYTSYYGIVSVKQMSNLSDPIISPFATCSRLTIPPHLLDDVMDVEFNVYVTRKTFVEELLRYREGAIIEYPRTSSTGSIGHLFKVPAEQWTNPSASFAYAQGSPRGRSPRTKPVFCNVLRDSIGNMVPCQESHSTCQGCKICPRASDSLFESSHTFATRQDIKNRLRLDREQHALSATPLRTVFERTLSRIAAYRKYGCGAAVYGADGYLNESDEVWVDHLELRAAHEKARRGYQPSEQVKCGGRLLFMYDFDGEPFLHIRDGSYDLEYLEAVLTNNYDTVSRLEALAEMAGYGPLSPCNTLVNFTSNRVHCPCEHRDDNDCLIPQEMLPIPCKSRLQVFEPLPEYRDTCPYVLVVCTHEHSHPVPLPTKTPAHIRKIIFDLLVSVGQELPDLTPRRFLRHSVVQAQLRDLLPHSYIKQAKNLHFPDGTGWNGLRHWKHIQDTTFKPEDIYVRYMAEFPSSHALLQLHAEVDEASECEEQPNLRVVICMTPAQSWRLLRAQYLQSDIAFKRVSGYKEFELGGWDHENRTAIIFCRVLLTRETAEVHRFIFDKIDEIVKADTGSMLQWRHLHSASLDQYVGVLQLTADQHLGQAKGFGLYLWHRAQALPPTPDLHEPDRPISSLSPYEHLHRIFRLCTVHVFRNIKTSPVADDVKALMRSLVCLEHEDWEGTIEAIREQGGRVAANWIEDKLRSKFAFEGMCWEKSFIPQDIWQAGERHSNLIESQHADANREGTKCSLLGGIVRGRHLDVLKIKTLVASEDVGVRPSFQIHDGTRKAFQALKRQQKGRRKAHISQDTKILSVQKQLTRKTKALDAARRRLHTRVTSGSRFDAAKAERAVVNAKKAYTQAVENAAALMDSGSGRITTSIVPLVERGLHE</sequence>
<dbReference type="Proteomes" id="UP000194127">
    <property type="component" value="Unassembled WGS sequence"/>
</dbReference>
<dbReference type="GeneID" id="36332633"/>
<protein>
    <submittedName>
        <fullName evidence="1">Uncharacterized protein</fullName>
    </submittedName>
</protein>